<keyword evidence="1" id="KW-0472">Membrane</keyword>
<proteinExistence type="predicted"/>
<protein>
    <submittedName>
        <fullName evidence="2">Uncharacterized protein</fullName>
    </submittedName>
</protein>
<comment type="caution">
    <text evidence="2">The sequence shown here is derived from an EMBL/GenBank/DDBJ whole genome shotgun (WGS) entry which is preliminary data.</text>
</comment>
<organism evidence="2">
    <name type="scientific">marine sediment metagenome</name>
    <dbReference type="NCBI Taxonomy" id="412755"/>
    <lineage>
        <taxon>unclassified sequences</taxon>
        <taxon>metagenomes</taxon>
        <taxon>ecological metagenomes</taxon>
    </lineage>
</organism>
<dbReference type="AlphaFoldDB" id="A0A0F9B686"/>
<sequence>ILGAQLGAYLTIKSPRPVLKLNFAVLMLVLGVIMFV</sequence>
<evidence type="ECO:0000313" key="2">
    <source>
        <dbReference type="EMBL" id="KKK86184.1"/>
    </source>
</evidence>
<reference evidence="2" key="1">
    <citation type="journal article" date="2015" name="Nature">
        <title>Complex archaea that bridge the gap between prokaryotes and eukaryotes.</title>
        <authorList>
            <person name="Spang A."/>
            <person name="Saw J.H."/>
            <person name="Jorgensen S.L."/>
            <person name="Zaremba-Niedzwiedzka K."/>
            <person name="Martijn J."/>
            <person name="Lind A.E."/>
            <person name="van Eijk R."/>
            <person name="Schleper C."/>
            <person name="Guy L."/>
            <person name="Ettema T.J."/>
        </authorList>
    </citation>
    <scope>NUCLEOTIDE SEQUENCE</scope>
</reference>
<feature type="transmembrane region" description="Helical" evidence="1">
    <location>
        <begin position="18"/>
        <end position="35"/>
    </location>
</feature>
<gene>
    <name evidence="2" type="ORF">LCGC14_2765760</name>
</gene>
<evidence type="ECO:0000256" key="1">
    <source>
        <dbReference type="SAM" id="Phobius"/>
    </source>
</evidence>
<accession>A0A0F9B686</accession>
<keyword evidence="1" id="KW-0812">Transmembrane</keyword>
<dbReference type="EMBL" id="LAZR01050962">
    <property type="protein sequence ID" value="KKK86184.1"/>
    <property type="molecule type" value="Genomic_DNA"/>
</dbReference>
<name>A0A0F9B686_9ZZZZ</name>
<feature type="non-terminal residue" evidence="2">
    <location>
        <position position="1"/>
    </location>
</feature>
<keyword evidence="1" id="KW-1133">Transmembrane helix</keyword>